<reference evidence="1" key="1">
    <citation type="submission" date="2022-04" db="EMBL/GenBank/DDBJ databases">
        <authorList>
            <person name="Xu L."/>
            <person name="Lv Z."/>
        </authorList>
    </citation>
    <scope>NUCLEOTIDE SEQUENCE</scope>
    <source>
        <strain evidence="1">LV_2022a</strain>
    </source>
</reference>
<comment type="caution">
    <text evidence="1">The sequence shown here is derived from an EMBL/GenBank/DDBJ whole genome shotgun (WGS) entry which is preliminary data.</text>
</comment>
<proteinExistence type="predicted"/>
<evidence type="ECO:0000313" key="2">
    <source>
        <dbReference type="Proteomes" id="UP001292079"/>
    </source>
</evidence>
<accession>A0AAE1ZH48</accession>
<evidence type="ECO:0000313" key="1">
    <source>
        <dbReference type="EMBL" id="KAK4473167.1"/>
    </source>
</evidence>
<sequence>IKIWSENLRKKMSFKIPRTGVQRSLAGNLDDIQNLKNSQERGSSWQLNNNTYCLKDDFEDPSSHSEDFSSFWASLRSIWKPNDREESNMVAERDDDHNDESKINGLLCDISDITEYLTNSFSTSGKISECDDLSVGTLKTASLSVKQLASKKKGILDKQSYLNAFSEKMKYLSLIVTKSVDRLILNVKNSLSAETNNCIDLPATSFNNLKYSIVFLRNNFRKLLQENGSRNDFISHSNVLQSSKMSSKTRKLIMEYPSGYKSRNTGPSLSIHMKFRTPLSIGARKPNIRSVPRPTSDFRGEVMHEHSRVKHRTQKASELQLKDDATPYQYMEFYKNSPEVTSDSTDCISLSSLSDL</sequence>
<organism evidence="1 2">
    <name type="scientific">Schistosoma mekongi</name>
    <name type="common">Parasitic worm</name>
    <dbReference type="NCBI Taxonomy" id="38744"/>
    <lineage>
        <taxon>Eukaryota</taxon>
        <taxon>Metazoa</taxon>
        <taxon>Spiralia</taxon>
        <taxon>Lophotrochozoa</taxon>
        <taxon>Platyhelminthes</taxon>
        <taxon>Trematoda</taxon>
        <taxon>Digenea</taxon>
        <taxon>Strigeidida</taxon>
        <taxon>Schistosomatoidea</taxon>
        <taxon>Schistosomatidae</taxon>
        <taxon>Schistosoma</taxon>
    </lineage>
</organism>
<dbReference type="EMBL" id="JALJAT010000002">
    <property type="protein sequence ID" value="KAK4473167.1"/>
    <property type="molecule type" value="Genomic_DNA"/>
</dbReference>
<name>A0AAE1ZH48_SCHME</name>
<feature type="non-terminal residue" evidence="1">
    <location>
        <position position="356"/>
    </location>
</feature>
<protein>
    <submittedName>
        <fullName evidence="1">Uncharacterized protein</fullName>
    </submittedName>
</protein>
<reference evidence="1" key="2">
    <citation type="journal article" date="2023" name="Infect Dis Poverty">
        <title>Chromosome-scale genome of the human blood fluke Schistosoma mekongi and its implications for public health.</title>
        <authorList>
            <person name="Zhou M."/>
            <person name="Xu L."/>
            <person name="Xu D."/>
            <person name="Chen W."/>
            <person name="Khan J."/>
            <person name="Hu Y."/>
            <person name="Huang H."/>
            <person name="Wei H."/>
            <person name="Zhang Y."/>
            <person name="Chusongsang P."/>
            <person name="Tanasarnprasert K."/>
            <person name="Hu X."/>
            <person name="Limpanont Y."/>
            <person name="Lv Z."/>
        </authorList>
    </citation>
    <scope>NUCLEOTIDE SEQUENCE</scope>
    <source>
        <strain evidence="1">LV_2022a</strain>
    </source>
</reference>
<dbReference type="AlphaFoldDB" id="A0AAE1ZH48"/>
<keyword evidence="2" id="KW-1185">Reference proteome</keyword>
<gene>
    <name evidence="1" type="ORF">MN116_004348</name>
</gene>
<dbReference type="Proteomes" id="UP001292079">
    <property type="component" value="Unassembled WGS sequence"/>
</dbReference>